<organism evidence="3 4">
    <name type="scientific">Clonorchis sinensis</name>
    <name type="common">Chinese liver fluke</name>
    <dbReference type="NCBI Taxonomy" id="79923"/>
    <lineage>
        <taxon>Eukaryota</taxon>
        <taxon>Metazoa</taxon>
        <taxon>Spiralia</taxon>
        <taxon>Lophotrochozoa</taxon>
        <taxon>Platyhelminthes</taxon>
        <taxon>Trematoda</taxon>
        <taxon>Digenea</taxon>
        <taxon>Opisthorchiida</taxon>
        <taxon>Opisthorchiata</taxon>
        <taxon>Opisthorchiidae</taxon>
        <taxon>Clonorchis</taxon>
    </lineage>
</organism>
<dbReference type="InterPro" id="IPR007484">
    <property type="entry name" value="Peptidase_M28"/>
</dbReference>
<dbReference type="STRING" id="79923.A0A419PDD8"/>
<sequence length="1023" mass="113042">MKKLAWLHWIQIPLRGTDSLLCVVYRRPWSPPEDNQLEKPGSISALVLPSGGMAVRHREGATAERSVVVECSRIAILIALSHCTMHAMEAPGNSDPPKVVIYDNFCGWEIKRMLMSRNQSANLLTGRSVVRTRLLLLDFLCLSLGNLAVSQPWCLPLVASVGHRKGATAERSVIVECCHQPQKPVMDSVGECSCRWPIKNLKNRSAVRPFRCLAVMPPEGSMRAGILPGCPSLDRGIREAEIGFGPRTFWSVSKRYRTDLADKPTHAFRIDTDWKELARQLYKQVSPNFLQEQLRTFAGGQPHPPGTIANRILGERIASDWESWHIPIVRREEFFVTLPLGPSPSGPLNEVILTDAAGSKVIFEAKNYVSTPSDQTTPVSNSSHPQENSTEASNGNSDSLSILPVYHAYSTNGSVTGRFVFLNYCRPLDLVTFDKTQGRQKGQPSLLCSGKLTAIARLQKTTRQSKIRALFTHCDCGPDGSPVPGHHPSALILYPDPQDTVSPHHPVYPDGPGLPGDSPVFGHLCMSHGGGGNPGAPHLPSSIHTYETHEMMPGKALTSIPVQPISYNDAAVILSHLSGAELPEEWSGCLATHLGPSHDSMLRVTVNNRVSPERIPLLNVLGIIPGSTDESDHYVIFGNHRDAWVQGACDPGSGTIILQQLAKLLGSAYKEGFRPRRTLVLASWDGEELSLLGSTHEVEQRCLELGRRAVAYINADCPVKGHTSFVARTDTLLADTLLTASRLVQVDPPANTTIWLHEWLKQEGKSLDSEPCVTPPGTGSDHIPFSYKLGVPSSYPGFTPDDGLAYPPIYHTAYDIISVAERFTDPAVSDTGPMPRHRLLVRLYLTMILQLCCASRLPYSICRWATTFSKEWEKFKQFAVSKVPKLTGFGVNLDWISEDLDQMLHSAERVDAFLNTLEQRTTEFPTVLNRTVANIPKCFVKPSLTDPDLFPFVLYAPRGFQTVYFHRIQSAFTRFLKHIHDNNSEEKFNCLRLLKQELSILASCINEATECMRNGLVGFEGLA</sequence>
<dbReference type="InParanoid" id="A0A419PDD8"/>
<dbReference type="InterPro" id="IPR039373">
    <property type="entry name" value="Peptidase_M28B"/>
</dbReference>
<evidence type="ECO:0000256" key="1">
    <source>
        <dbReference type="ARBA" id="ARBA00005634"/>
    </source>
</evidence>
<dbReference type="FunFam" id="3.40.630.10:FF:000101">
    <property type="entry name" value="N-acetylated alpha-linked acidic dipeptidase like 1"/>
    <property type="match status" value="1"/>
</dbReference>
<evidence type="ECO:0000313" key="3">
    <source>
        <dbReference type="EMBL" id="KAG5450014.1"/>
    </source>
</evidence>
<name>A0A419PDD8_CLOSI</name>
<evidence type="ECO:0000259" key="2">
    <source>
        <dbReference type="Pfam" id="PF04389"/>
    </source>
</evidence>
<dbReference type="Gene3D" id="3.40.630.10">
    <property type="entry name" value="Zn peptidases"/>
    <property type="match status" value="1"/>
</dbReference>
<dbReference type="PANTHER" id="PTHR10404">
    <property type="entry name" value="N-ACETYLATED-ALPHA-LINKED ACIDIC DIPEPTIDASE"/>
    <property type="match status" value="1"/>
</dbReference>
<dbReference type="InterPro" id="IPR036757">
    <property type="entry name" value="TFR-like_dimer_dom_sf"/>
</dbReference>
<dbReference type="SUPFAM" id="SSF52025">
    <property type="entry name" value="PA domain"/>
    <property type="match status" value="1"/>
</dbReference>
<evidence type="ECO:0000313" key="4">
    <source>
        <dbReference type="Proteomes" id="UP000286415"/>
    </source>
</evidence>
<keyword evidence="4" id="KW-1185">Reference proteome</keyword>
<dbReference type="GO" id="GO:0004180">
    <property type="term" value="F:carboxypeptidase activity"/>
    <property type="evidence" value="ECO:0007669"/>
    <property type="project" value="UniProtKB-KW"/>
</dbReference>
<reference evidence="3 4" key="2">
    <citation type="journal article" date="2021" name="Genomics">
        <title>High-quality reference genome for Clonorchis sinensis.</title>
        <authorList>
            <person name="Young N.D."/>
            <person name="Stroehlein A.J."/>
            <person name="Kinkar L."/>
            <person name="Wang T."/>
            <person name="Sohn W.M."/>
            <person name="Chang B.C.H."/>
            <person name="Kaur P."/>
            <person name="Weisz D."/>
            <person name="Dudchenko O."/>
            <person name="Aiden E.L."/>
            <person name="Korhonen P.K."/>
            <person name="Gasser R.B."/>
        </authorList>
    </citation>
    <scope>NUCLEOTIDE SEQUENCE [LARGE SCALE GENOMIC DNA]</scope>
    <source>
        <strain evidence="3">Cs-k2</strain>
    </source>
</reference>
<gene>
    <name evidence="3" type="ORF">CSKR_114269</name>
</gene>
<dbReference type="OrthoDB" id="5841748at2759"/>
<dbReference type="AlphaFoldDB" id="A0A419PDD8"/>
<dbReference type="InterPro" id="IPR046450">
    <property type="entry name" value="PA_dom_sf"/>
</dbReference>
<dbReference type="SUPFAM" id="SSF53187">
    <property type="entry name" value="Zn-dependent exopeptidases"/>
    <property type="match status" value="1"/>
</dbReference>
<dbReference type="Gene3D" id="1.20.930.40">
    <property type="entry name" value="Transferrin receptor-like, dimerisation domain"/>
    <property type="match status" value="1"/>
</dbReference>
<comment type="similarity">
    <text evidence="1">Belongs to the peptidase M28 family. M28B subfamily.</text>
</comment>
<comment type="caution">
    <text evidence="3">The sequence shown here is derived from an EMBL/GenBank/DDBJ whole genome shotgun (WGS) entry which is preliminary data.</text>
</comment>
<keyword evidence="3" id="KW-0645">Protease</keyword>
<dbReference type="Gene3D" id="3.50.30.30">
    <property type="match status" value="1"/>
</dbReference>
<protein>
    <submittedName>
        <fullName evidence="3">Glutamate carboxypeptidase 2</fullName>
    </submittedName>
</protein>
<keyword evidence="3" id="KW-0121">Carboxypeptidase</keyword>
<accession>A0A419PDD8</accession>
<feature type="domain" description="Peptidase M28" evidence="2">
    <location>
        <begin position="619"/>
        <end position="818"/>
    </location>
</feature>
<dbReference type="EMBL" id="NIRI02000042">
    <property type="protein sequence ID" value="KAG5450014.1"/>
    <property type="molecule type" value="Genomic_DNA"/>
</dbReference>
<dbReference type="PANTHER" id="PTHR10404:SF46">
    <property type="entry name" value="VACUOLAR PROTEIN SORTING-ASSOCIATED PROTEIN 70"/>
    <property type="match status" value="1"/>
</dbReference>
<proteinExistence type="inferred from homology"/>
<dbReference type="Proteomes" id="UP000286415">
    <property type="component" value="Unassembled WGS sequence"/>
</dbReference>
<reference evidence="3 4" key="1">
    <citation type="journal article" date="2018" name="Biotechnol. Adv.">
        <title>Improved genomic resources and new bioinformatic workflow for the carcinogenic parasite Clonorchis sinensis: Biotechnological implications.</title>
        <authorList>
            <person name="Wang D."/>
            <person name="Korhonen P.K."/>
            <person name="Gasser R.B."/>
            <person name="Young N.D."/>
        </authorList>
    </citation>
    <scope>NUCLEOTIDE SEQUENCE [LARGE SCALE GENOMIC DNA]</scope>
    <source>
        <strain evidence="3">Cs-k2</strain>
    </source>
</reference>
<keyword evidence="3" id="KW-0378">Hydrolase</keyword>
<dbReference type="SUPFAM" id="SSF47672">
    <property type="entry name" value="Transferrin receptor-like dimerisation domain"/>
    <property type="match status" value="1"/>
</dbReference>
<dbReference type="Pfam" id="PF04389">
    <property type="entry name" value="Peptidase_M28"/>
    <property type="match status" value="1"/>
</dbReference>